<feature type="coiled-coil region" evidence="1">
    <location>
        <begin position="244"/>
        <end position="271"/>
    </location>
</feature>
<feature type="region of interest" description="Disordered" evidence="2">
    <location>
        <begin position="321"/>
        <end position="340"/>
    </location>
</feature>
<dbReference type="GO" id="GO:0005634">
    <property type="term" value="C:nucleus"/>
    <property type="evidence" value="ECO:0007669"/>
    <property type="project" value="UniProtKB-ARBA"/>
</dbReference>
<dbReference type="PANTHER" id="PTHR46835:SF3">
    <property type="entry name" value="BASIC-LEUCINE ZIPPER (BZIP) TRANSCRIPTION FACTOR FAMILY PROTEIN"/>
    <property type="match status" value="1"/>
</dbReference>
<feature type="domain" description="BZIP" evidence="4">
    <location>
        <begin position="229"/>
        <end position="288"/>
    </location>
</feature>
<name>A0AAD6K5D3_9ROSI</name>
<dbReference type="InterPro" id="IPR044759">
    <property type="entry name" value="bZIP_RF2"/>
</dbReference>
<dbReference type="SMART" id="SM00338">
    <property type="entry name" value="BRLZ"/>
    <property type="match status" value="1"/>
</dbReference>
<proteinExistence type="predicted"/>
<dbReference type="PANTHER" id="PTHR46835">
    <property type="entry name" value="BASIC-LEUCINE ZIPPER (BZIP) TRANSCRIPTION FACTOR FAMILY PROTEIN-RELATED"/>
    <property type="match status" value="1"/>
</dbReference>
<feature type="transmembrane region" description="Helical" evidence="3">
    <location>
        <begin position="427"/>
        <end position="448"/>
    </location>
</feature>
<keyword evidence="6" id="KW-1185">Reference proteome</keyword>
<evidence type="ECO:0000313" key="5">
    <source>
        <dbReference type="EMBL" id="KAJ6416194.1"/>
    </source>
</evidence>
<keyword evidence="3" id="KW-0812">Transmembrane</keyword>
<feature type="region of interest" description="Disordered" evidence="2">
    <location>
        <begin position="185"/>
        <end position="240"/>
    </location>
</feature>
<evidence type="ECO:0000259" key="4">
    <source>
        <dbReference type="SMART" id="SM00338"/>
    </source>
</evidence>
<dbReference type="InterPro" id="IPR004827">
    <property type="entry name" value="bZIP"/>
</dbReference>
<comment type="caution">
    <text evidence="5">The sequence shown here is derived from an EMBL/GenBank/DDBJ whole genome shotgun (WGS) entry which is preliminary data.</text>
</comment>
<gene>
    <name evidence="5" type="ORF">OIU84_004904</name>
</gene>
<evidence type="ECO:0000313" key="6">
    <source>
        <dbReference type="Proteomes" id="UP001162972"/>
    </source>
</evidence>
<evidence type="ECO:0000256" key="1">
    <source>
        <dbReference type="SAM" id="Coils"/>
    </source>
</evidence>
<evidence type="ECO:0000256" key="3">
    <source>
        <dbReference type="SAM" id="Phobius"/>
    </source>
</evidence>
<dbReference type="Gene3D" id="1.20.5.170">
    <property type="match status" value="1"/>
</dbReference>
<dbReference type="InterPro" id="IPR046347">
    <property type="entry name" value="bZIP_sf"/>
</dbReference>
<feature type="compositionally biased region" description="Low complexity" evidence="2">
    <location>
        <begin position="322"/>
        <end position="331"/>
    </location>
</feature>
<dbReference type="InterPro" id="IPR044797">
    <property type="entry name" value="At4g06598-like"/>
</dbReference>
<feature type="transmembrane region" description="Helical" evidence="3">
    <location>
        <begin position="401"/>
        <end position="420"/>
    </location>
</feature>
<dbReference type="SUPFAM" id="SSF57959">
    <property type="entry name" value="Leucine zipper domain"/>
    <property type="match status" value="1"/>
</dbReference>
<keyword evidence="1" id="KW-0175">Coiled coil</keyword>
<evidence type="ECO:0000256" key="2">
    <source>
        <dbReference type="SAM" id="MobiDB-lite"/>
    </source>
</evidence>
<dbReference type="GO" id="GO:0003700">
    <property type="term" value="F:DNA-binding transcription factor activity"/>
    <property type="evidence" value="ECO:0007669"/>
    <property type="project" value="InterPro"/>
</dbReference>
<dbReference type="EMBL" id="JAPFFJ010000012">
    <property type="protein sequence ID" value="KAJ6416194.1"/>
    <property type="molecule type" value="Genomic_DNA"/>
</dbReference>
<keyword evidence="3" id="KW-1133">Transmembrane helix</keyword>
<accession>A0AAD6K5D3</accession>
<dbReference type="AlphaFoldDB" id="A0AAD6K5D3"/>
<protein>
    <recommendedName>
        <fullName evidence="4">BZIP domain-containing protein</fullName>
    </recommendedName>
</protein>
<dbReference type="CDD" id="cd14703">
    <property type="entry name" value="bZIP_plant_RF2"/>
    <property type="match status" value="1"/>
</dbReference>
<reference evidence="5 6" key="1">
    <citation type="journal article" date="2023" name="Int. J. Mol. Sci.">
        <title>De Novo Assembly and Annotation of 11 Diverse Shrub Willow (Salix) Genomes Reveals Novel Gene Organization in Sex-Linked Regions.</title>
        <authorList>
            <person name="Hyden B."/>
            <person name="Feng K."/>
            <person name="Yates T.B."/>
            <person name="Jawdy S."/>
            <person name="Cereghino C."/>
            <person name="Smart L.B."/>
            <person name="Muchero W."/>
        </authorList>
    </citation>
    <scope>NUCLEOTIDE SEQUENCE [LARGE SCALE GENOMIC DNA]</scope>
    <source>
        <tissue evidence="5">Shoot tip</tissue>
    </source>
</reference>
<feature type="region of interest" description="Disordered" evidence="2">
    <location>
        <begin position="43"/>
        <end position="65"/>
    </location>
</feature>
<sequence>MANSKGSANIRNLMYSGKHPLLPPKSPFPSISPSFIDYVPSNSFGSKTVQKPREGNTHHQRTSSETLFIEEQPSWLDDLLNEPETPVRRGHRRSSSDSFAYIDVANASNMDYAAQDEYMYKNVISIPSRGSHDFDHHQDVRQASLYSEMNLAKQKNRAWDSSLNAPTFPSSLSFVREIAGLQSSGSSCAPREADCVSESEKQDPVDGPYDQKISFEKKDSSNSKSSASDNDTKRAKQQFAQRSRVRKLQYIAELERNVQALQAEGSGVSAELEFLNQQTLILSMENKSLKQRLENLAQEQRIKYLEHEVLEREIGRLRALYQQQQQPQHQKPSSHRRSNSRDLDSLLENLSLNANSSRDPLTVVVTIEWDEGPFSSCSPPDSHADDSPEVRDGRHFSQDVFGLQSQCVLFSTVYFALIIGRLSLQPYGYLAALLWIGFNIVCPFSLVYTPSPLPLSLSLKQLPVENP</sequence>
<dbReference type="Proteomes" id="UP001162972">
    <property type="component" value="Chromosome 3"/>
</dbReference>
<feature type="compositionally biased region" description="Basic and acidic residues" evidence="2">
    <location>
        <begin position="191"/>
        <end position="204"/>
    </location>
</feature>
<keyword evidence="3" id="KW-0472">Membrane</keyword>
<organism evidence="5 6">
    <name type="scientific">Salix udensis</name>
    <dbReference type="NCBI Taxonomy" id="889485"/>
    <lineage>
        <taxon>Eukaryota</taxon>
        <taxon>Viridiplantae</taxon>
        <taxon>Streptophyta</taxon>
        <taxon>Embryophyta</taxon>
        <taxon>Tracheophyta</taxon>
        <taxon>Spermatophyta</taxon>
        <taxon>Magnoliopsida</taxon>
        <taxon>eudicotyledons</taxon>
        <taxon>Gunneridae</taxon>
        <taxon>Pentapetalae</taxon>
        <taxon>rosids</taxon>
        <taxon>fabids</taxon>
        <taxon>Malpighiales</taxon>
        <taxon>Salicaceae</taxon>
        <taxon>Saliceae</taxon>
        <taxon>Salix</taxon>
    </lineage>
</organism>